<keyword evidence="1" id="KW-1133">Transmembrane helix</keyword>
<gene>
    <name evidence="3" type="ORF">EH207_03030</name>
</gene>
<dbReference type="OrthoDB" id="9091734at2"/>
<dbReference type="RefSeq" id="WP_137712672.1">
    <property type="nucleotide sequence ID" value="NZ_CP034035.1"/>
</dbReference>
<keyword evidence="4" id="KW-1185">Reference proteome</keyword>
<dbReference type="Proteomes" id="UP000299580">
    <property type="component" value="Chromosome"/>
</dbReference>
<evidence type="ECO:0000256" key="1">
    <source>
        <dbReference type="SAM" id="Phobius"/>
    </source>
</evidence>
<sequence length="215" mass="23995">MMKIGYSLRRRLAQTALWRVGRDSNGVAAVEAALIIPVAVFLIFGAWELYSYYRAAAVVERTAFLVANSLSMQRELKDGNQCSLADDVCTYNAIAQDLMTPLDYKNNGGLIISLYTAKPDKRGALVWTSKEADKEGWRRIYRGSGNKRALVSLLAPPAGFPQATIDDTTIVVEAFYHYTPFTIASTFWPKLGGERQIVSRVFYRPRFGALKVLGR</sequence>
<reference evidence="3 4" key="1">
    <citation type="submission" date="2018-11" db="EMBL/GenBank/DDBJ databases">
        <title>Genome sequences of Brenneria nigrifluens and Brenneria rubrifaciens.</title>
        <authorList>
            <person name="Poret-Peterson A.T."/>
            <person name="McClean A.E."/>
            <person name="Kluepfel D.A."/>
        </authorList>
    </citation>
    <scope>NUCLEOTIDE SEQUENCE [LARGE SCALE GENOMIC DNA]</scope>
    <source>
        <strain evidence="3 4">6D370</strain>
    </source>
</reference>
<evidence type="ECO:0000313" key="4">
    <source>
        <dbReference type="Proteomes" id="UP000299580"/>
    </source>
</evidence>
<protein>
    <submittedName>
        <fullName evidence="3">Pilus assembly protein</fullName>
    </submittedName>
</protein>
<keyword evidence="1" id="KW-0472">Membrane</keyword>
<name>A0A4V1F9H6_9GAMM</name>
<keyword evidence="1" id="KW-0812">Transmembrane</keyword>
<accession>A0A4V1F9H6</accession>
<dbReference type="KEGG" id="brb:EH207_03030"/>
<dbReference type="AlphaFoldDB" id="A0A4V1F9H6"/>
<proteinExistence type="predicted"/>
<feature type="transmembrane region" description="Helical" evidence="1">
    <location>
        <begin position="27"/>
        <end position="47"/>
    </location>
</feature>
<feature type="domain" description="TadE-like" evidence="2">
    <location>
        <begin position="26"/>
        <end position="63"/>
    </location>
</feature>
<dbReference type="Pfam" id="PF07811">
    <property type="entry name" value="TadE"/>
    <property type="match status" value="1"/>
</dbReference>
<organism evidence="3 4">
    <name type="scientific">Brenneria rubrifaciens</name>
    <dbReference type="NCBI Taxonomy" id="55213"/>
    <lineage>
        <taxon>Bacteria</taxon>
        <taxon>Pseudomonadati</taxon>
        <taxon>Pseudomonadota</taxon>
        <taxon>Gammaproteobacteria</taxon>
        <taxon>Enterobacterales</taxon>
        <taxon>Pectobacteriaceae</taxon>
        <taxon>Brenneria</taxon>
    </lineage>
</organism>
<dbReference type="InterPro" id="IPR012495">
    <property type="entry name" value="TadE-like_dom"/>
</dbReference>
<dbReference type="EMBL" id="CP034035">
    <property type="protein sequence ID" value="QCR07603.1"/>
    <property type="molecule type" value="Genomic_DNA"/>
</dbReference>
<evidence type="ECO:0000313" key="3">
    <source>
        <dbReference type="EMBL" id="QCR07603.1"/>
    </source>
</evidence>
<evidence type="ECO:0000259" key="2">
    <source>
        <dbReference type="Pfam" id="PF07811"/>
    </source>
</evidence>